<sequence>MGSPTCPQVREASLSAVVAELRELAGRIGDAQLRAEIVAGCDRLGGDPPELADAHPTPRELDVLALAAAGCRNADIAGLLGTSTNAVKSQLRRAMRRLGVRTRHAAVSAARARGLLR</sequence>
<keyword evidence="2" id="KW-0238">DNA-binding</keyword>
<evidence type="ECO:0000256" key="1">
    <source>
        <dbReference type="ARBA" id="ARBA00023015"/>
    </source>
</evidence>
<evidence type="ECO:0000256" key="3">
    <source>
        <dbReference type="ARBA" id="ARBA00023163"/>
    </source>
</evidence>
<dbReference type="GO" id="GO:0003677">
    <property type="term" value="F:DNA binding"/>
    <property type="evidence" value="ECO:0007669"/>
    <property type="project" value="UniProtKB-KW"/>
</dbReference>
<dbReference type="PANTHER" id="PTHR44688">
    <property type="entry name" value="DNA-BINDING TRANSCRIPTIONAL ACTIVATOR DEVR_DOSR"/>
    <property type="match status" value="1"/>
</dbReference>
<dbReference type="SUPFAM" id="SSF46894">
    <property type="entry name" value="C-terminal effector domain of the bipartite response regulators"/>
    <property type="match status" value="1"/>
</dbReference>
<keyword evidence="6" id="KW-1185">Reference proteome</keyword>
<name>A0A9W6L2T1_9PSEU</name>
<keyword evidence="3" id="KW-0804">Transcription</keyword>
<dbReference type="Proteomes" id="UP001143463">
    <property type="component" value="Unassembled WGS sequence"/>
</dbReference>
<protein>
    <recommendedName>
        <fullName evidence="4">HTH luxR-type domain-containing protein</fullName>
    </recommendedName>
</protein>
<dbReference type="InterPro" id="IPR000792">
    <property type="entry name" value="Tscrpt_reg_LuxR_C"/>
</dbReference>
<dbReference type="AlphaFoldDB" id="A0A9W6L2T1"/>
<dbReference type="SMART" id="SM00421">
    <property type="entry name" value="HTH_LUXR"/>
    <property type="match status" value="1"/>
</dbReference>
<dbReference type="PROSITE" id="PS50043">
    <property type="entry name" value="HTH_LUXR_2"/>
    <property type="match status" value="1"/>
</dbReference>
<accession>A0A9W6L2T1</accession>
<keyword evidence="1" id="KW-0805">Transcription regulation</keyword>
<evidence type="ECO:0000259" key="4">
    <source>
        <dbReference type="PROSITE" id="PS50043"/>
    </source>
</evidence>
<evidence type="ECO:0000313" key="5">
    <source>
        <dbReference type="EMBL" id="GLL12662.1"/>
    </source>
</evidence>
<dbReference type="Pfam" id="PF00196">
    <property type="entry name" value="GerE"/>
    <property type="match status" value="1"/>
</dbReference>
<comment type="caution">
    <text evidence="5">The sequence shown here is derived from an EMBL/GenBank/DDBJ whole genome shotgun (WGS) entry which is preliminary data.</text>
</comment>
<dbReference type="Gene3D" id="1.10.10.10">
    <property type="entry name" value="Winged helix-like DNA-binding domain superfamily/Winged helix DNA-binding domain"/>
    <property type="match status" value="1"/>
</dbReference>
<dbReference type="PANTHER" id="PTHR44688:SF16">
    <property type="entry name" value="DNA-BINDING TRANSCRIPTIONAL ACTIVATOR DEVR_DOSR"/>
    <property type="match status" value="1"/>
</dbReference>
<reference evidence="5" key="1">
    <citation type="journal article" date="2014" name="Int. J. Syst. Evol. Microbiol.">
        <title>Complete genome sequence of Corynebacterium casei LMG S-19264T (=DSM 44701T), isolated from a smear-ripened cheese.</title>
        <authorList>
            <consortium name="US DOE Joint Genome Institute (JGI-PGF)"/>
            <person name="Walter F."/>
            <person name="Albersmeier A."/>
            <person name="Kalinowski J."/>
            <person name="Ruckert C."/>
        </authorList>
    </citation>
    <scope>NUCLEOTIDE SEQUENCE</scope>
    <source>
        <strain evidence="5">VKM Ac-1069</strain>
    </source>
</reference>
<dbReference type="CDD" id="cd06170">
    <property type="entry name" value="LuxR_C_like"/>
    <property type="match status" value="1"/>
</dbReference>
<organism evidence="5 6">
    <name type="scientific">Pseudonocardia halophobica</name>
    <dbReference type="NCBI Taxonomy" id="29401"/>
    <lineage>
        <taxon>Bacteria</taxon>
        <taxon>Bacillati</taxon>
        <taxon>Actinomycetota</taxon>
        <taxon>Actinomycetes</taxon>
        <taxon>Pseudonocardiales</taxon>
        <taxon>Pseudonocardiaceae</taxon>
        <taxon>Pseudonocardia</taxon>
    </lineage>
</organism>
<dbReference type="InterPro" id="IPR016032">
    <property type="entry name" value="Sig_transdc_resp-reg_C-effctor"/>
</dbReference>
<evidence type="ECO:0000313" key="6">
    <source>
        <dbReference type="Proteomes" id="UP001143463"/>
    </source>
</evidence>
<dbReference type="RefSeq" id="WP_051737682.1">
    <property type="nucleotide sequence ID" value="NZ_BAAAUZ010000073.1"/>
</dbReference>
<reference evidence="5" key="2">
    <citation type="submission" date="2023-01" db="EMBL/GenBank/DDBJ databases">
        <authorList>
            <person name="Sun Q."/>
            <person name="Evtushenko L."/>
        </authorList>
    </citation>
    <scope>NUCLEOTIDE SEQUENCE</scope>
    <source>
        <strain evidence="5">VKM Ac-1069</strain>
    </source>
</reference>
<dbReference type="GO" id="GO:0006355">
    <property type="term" value="P:regulation of DNA-templated transcription"/>
    <property type="evidence" value="ECO:0007669"/>
    <property type="project" value="InterPro"/>
</dbReference>
<gene>
    <name evidence="5" type="ORF">GCM10017577_38030</name>
</gene>
<dbReference type="InterPro" id="IPR036388">
    <property type="entry name" value="WH-like_DNA-bd_sf"/>
</dbReference>
<proteinExistence type="predicted"/>
<evidence type="ECO:0000256" key="2">
    <source>
        <dbReference type="ARBA" id="ARBA00023125"/>
    </source>
</evidence>
<dbReference type="EMBL" id="BSFQ01000015">
    <property type="protein sequence ID" value="GLL12662.1"/>
    <property type="molecule type" value="Genomic_DNA"/>
</dbReference>
<feature type="domain" description="HTH luxR-type" evidence="4">
    <location>
        <begin position="49"/>
        <end position="114"/>
    </location>
</feature>